<dbReference type="Proteomes" id="UP001165740">
    <property type="component" value="Chromosome 7"/>
</dbReference>
<evidence type="ECO:0000256" key="7">
    <source>
        <dbReference type="SAM" id="MobiDB-lite"/>
    </source>
</evidence>
<dbReference type="SUPFAM" id="SSF54556">
    <property type="entry name" value="Chitinase insertion domain"/>
    <property type="match status" value="1"/>
</dbReference>
<comment type="similarity">
    <text evidence="1">Belongs to the glycosyl hydrolase 18 family. Chitinase class II subfamily.</text>
</comment>
<keyword evidence="3 6" id="KW-0378">Hydrolase</keyword>
<feature type="signal peptide" evidence="8">
    <location>
        <begin position="1"/>
        <end position="20"/>
    </location>
</feature>
<feature type="region of interest" description="Disordered" evidence="7">
    <location>
        <begin position="246"/>
        <end position="267"/>
    </location>
</feature>
<dbReference type="PROSITE" id="PS50940">
    <property type="entry name" value="CHIT_BIND_II"/>
    <property type="match status" value="2"/>
</dbReference>
<evidence type="ECO:0000256" key="2">
    <source>
        <dbReference type="ARBA" id="ARBA00022669"/>
    </source>
</evidence>
<name>A0A9W3AV11_BIOGL</name>
<sequence length="637" mass="70990">MSSTYLVLVILIVCAYTTEATQSSFCNIKASGLYADPKDCSKFYSCLDSITFQLLCPTGLYFNEVHKVCDWPVNVQCPKAPQVDSTTTVTSVFSSSVLLSALTTLPERSTRTDADVTVSWTAPTTDTITSSSLYTNIGSVSTAAQTINYTKTAHGDQAVTTTMSGLIVPSLIFCSDKRDSLYADPMDCGGFYQCHRGYTYHFQCGQGLLFNALYQYCDWPYNVKCGKQQTGQSETRVETNFQYSSSTVRTGPWSTSSAPRASGSSSPGCGKIVCYVSNWSKYRFGDGKFTVDNVNPNLCTHVIYSFVKLSGNRLVPIELTDEPSEGDVGNFARITRLKMLNPKLKVLLAVGGWSSSSTDFSLMASSKESREEFVTTIVQFLRQRNFDGLDFDWEYPANEAEKELLTLLCEKIRNAFELESQGESRLLLTVAVSAGKWTIDTAYNIPRMSTAVDFFNLMTYDLHGPWEQKTGHHSPLLPGSWEQSYEAYLNIDWVVKYWVSQGAPKAKLVIGSPLYGRTFTLADMSNTGVMSPTFGGGSPGPYTNEAGFLSYYEVCQRRGGQAHEYVIESQKAPYMVYGNQWIGYDNQVSLREKVRYIRQNNYGGIMLWELSFDDFNGSFCREGKFPLLTAINDECYN</sequence>
<evidence type="ECO:0000256" key="1">
    <source>
        <dbReference type="ARBA" id="ARBA00009121"/>
    </source>
</evidence>
<keyword evidence="11" id="KW-1185">Reference proteome</keyword>
<dbReference type="InterPro" id="IPR001579">
    <property type="entry name" value="Glyco_hydro_18_chit_AS"/>
</dbReference>
<dbReference type="InterPro" id="IPR011583">
    <property type="entry name" value="Chitinase_II/V-like_cat"/>
</dbReference>
<dbReference type="FunFam" id="3.10.50.10:FF:000001">
    <property type="entry name" value="Chitinase 3-like 1"/>
    <property type="match status" value="1"/>
</dbReference>
<dbReference type="PROSITE" id="PS01095">
    <property type="entry name" value="GH18_1"/>
    <property type="match status" value="1"/>
</dbReference>
<keyword evidence="4" id="KW-1015">Disulfide bond</keyword>
<dbReference type="OrthoDB" id="76388at2759"/>
<dbReference type="Pfam" id="PF00704">
    <property type="entry name" value="Glyco_hydro_18"/>
    <property type="match status" value="1"/>
</dbReference>
<dbReference type="Gene3D" id="2.170.140.10">
    <property type="entry name" value="Chitin binding domain"/>
    <property type="match status" value="1"/>
</dbReference>
<evidence type="ECO:0000256" key="6">
    <source>
        <dbReference type="RuleBase" id="RU000489"/>
    </source>
</evidence>
<evidence type="ECO:0000256" key="3">
    <source>
        <dbReference type="ARBA" id="ARBA00022801"/>
    </source>
</evidence>
<dbReference type="GO" id="GO:0008061">
    <property type="term" value="F:chitin binding"/>
    <property type="evidence" value="ECO:0007669"/>
    <property type="project" value="UniProtKB-KW"/>
</dbReference>
<feature type="domain" description="Chitin-binding type-2" evidence="9">
    <location>
        <begin position="171"/>
        <end position="227"/>
    </location>
</feature>
<feature type="domain" description="GH18" evidence="10">
    <location>
        <begin position="270"/>
        <end position="637"/>
    </location>
</feature>
<dbReference type="PANTHER" id="PTHR11177:SF317">
    <property type="entry name" value="CHITINASE 12-RELATED"/>
    <property type="match status" value="1"/>
</dbReference>
<organism evidence="11 12">
    <name type="scientific">Biomphalaria glabrata</name>
    <name type="common">Bloodfluke planorb</name>
    <name type="synonym">Freshwater snail</name>
    <dbReference type="NCBI Taxonomy" id="6526"/>
    <lineage>
        <taxon>Eukaryota</taxon>
        <taxon>Metazoa</taxon>
        <taxon>Spiralia</taxon>
        <taxon>Lophotrochozoa</taxon>
        <taxon>Mollusca</taxon>
        <taxon>Gastropoda</taxon>
        <taxon>Heterobranchia</taxon>
        <taxon>Euthyneura</taxon>
        <taxon>Panpulmonata</taxon>
        <taxon>Hygrophila</taxon>
        <taxon>Lymnaeoidea</taxon>
        <taxon>Planorbidae</taxon>
        <taxon>Biomphalaria</taxon>
    </lineage>
</organism>
<evidence type="ECO:0000256" key="8">
    <source>
        <dbReference type="SAM" id="SignalP"/>
    </source>
</evidence>
<dbReference type="InterPro" id="IPR002557">
    <property type="entry name" value="Chitin-bd_dom"/>
</dbReference>
<dbReference type="GO" id="GO:0006032">
    <property type="term" value="P:chitin catabolic process"/>
    <property type="evidence" value="ECO:0007669"/>
    <property type="project" value="TreeGrafter"/>
</dbReference>
<feature type="domain" description="Chitin-binding type-2" evidence="9">
    <location>
        <begin position="23"/>
        <end position="79"/>
    </location>
</feature>
<dbReference type="InterPro" id="IPR001223">
    <property type="entry name" value="Glyco_hydro18_cat"/>
</dbReference>
<dbReference type="InterPro" id="IPR029070">
    <property type="entry name" value="Chitinase_insertion_sf"/>
</dbReference>
<feature type="chain" id="PRO_5040939177" evidence="8">
    <location>
        <begin position="21"/>
        <end position="637"/>
    </location>
</feature>
<evidence type="ECO:0000256" key="5">
    <source>
        <dbReference type="ARBA" id="ARBA00023295"/>
    </source>
</evidence>
<dbReference type="AlphaFoldDB" id="A0A9W3AV11"/>
<proteinExistence type="inferred from homology"/>
<dbReference type="OMA" id="HEACADS"/>
<evidence type="ECO:0000256" key="4">
    <source>
        <dbReference type="ARBA" id="ARBA00023157"/>
    </source>
</evidence>
<dbReference type="PROSITE" id="PS51910">
    <property type="entry name" value="GH18_2"/>
    <property type="match status" value="1"/>
</dbReference>
<keyword evidence="5 6" id="KW-0326">Glycosidase</keyword>
<dbReference type="InterPro" id="IPR036508">
    <property type="entry name" value="Chitin-bd_dom_sf"/>
</dbReference>
<reference evidence="12" key="1">
    <citation type="submission" date="2025-08" db="UniProtKB">
        <authorList>
            <consortium name="RefSeq"/>
        </authorList>
    </citation>
    <scope>IDENTIFICATION</scope>
</reference>
<dbReference type="Gene3D" id="3.10.50.10">
    <property type="match status" value="1"/>
</dbReference>
<dbReference type="PANTHER" id="PTHR11177">
    <property type="entry name" value="CHITINASE"/>
    <property type="match status" value="1"/>
</dbReference>
<dbReference type="InterPro" id="IPR017853">
    <property type="entry name" value="GH"/>
</dbReference>
<gene>
    <name evidence="12" type="primary">LOC106058950</name>
</gene>
<dbReference type="InterPro" id="IPR050314">
    <property type="entry name" value="Glycosyl_Hydrlase_18"/>
</dbReference>
<evidence type="ECO:0000259" key="10">
    <source>
        <dbReference type="PROSITE" id="PS51910"/>
    </source>
</evidence>
<dbReference type="SMART" id="SM00494">
    <property type="entry name" value="ChtBD2"/>
    <property type="match status" value="2"/>
</dbReference>
<dbReference type="SUPFAM" id="SSF51445">
    <property type="entry name" value="(Trans)glycosidases"/>
    <property type="match status" value="1"/>
</dbReference>
<dbReference type="GeneID" id="106058950"/>
<dbReference type="CDD" id="cd02872">
    <property type="entry name" value="GH18_chitolectin_chitotriosidase"/>
    <property type="match status" value="1"/>
</dbReference>
<keyword evidence="2" id="KW-0147">Chitin-binding</keyword>
<accession>A0A9W3AV11</accession>
<evidence type="ECO:0000313" key="11">
    <source>
        <dbReference type="Proteomes" id="UP001165740"/>
    </source>
</evidence>
<dbReference type="Pfam" id="PF01607">
    <property type="entry name" value="CBM_14"/>
    <property type="match status" value="2"/>
</dbReference>
<dbReference type="SUPFAM" id="SSF57625">
    <property type="entry name" value="Invertebrate chitin-binding proteins"/>
    <property type="match status" value="2"/>
</dbReference>
<dbReference type="SMART" id="SM00636">
    <property type="entry name" value="Glyco_18"/>
    <property type="match status" value="1"/>
</dbReference>
<keyword evidence="8" id="KW-0732">Signal</keyword>
<evidence type="ECO:0000259" key="9">
    <source>
        <dbReference type="PROSITE" id="PS50940"/>
    </source>
</evidence>
<protein>
    <submittedName>
        <fullName evidence="12">Chitotriosidase-1-like</fullName>
    </submittedName>
</protein>
<dbReference type="Gene3D" id="3.20.20.80">
    <property type="entry name" value="Glycosidases"/>
    <property type="match status" value="2"/>
</dbReference>
<dbReference type="GO" id="GO:0004568">
    <property type="term" value="F:chitinase activity"/>
    <property type="evidence" value="ECO:0007669"/>
    <property type="project" value="UniProtKB-ARBA"/>
</dbReference>
<dbReference type="FunFam" id="2.170.140.10:FF:000001">
    <property type="entry name" value="Acidic mammalian chitinase"/>
    <property type="match status" value="1"/>
</dbReference>
<dbReference type="RefSeq" id="XP_055891073.1">
    <property type="nucleotide sequence ID" value="XM_056035098.1"/>
</dbReference>
<dbReference type="GO" id="GO:0005975">
    <property type="term" value="P:carbohydrate metabolic process"/>
    <property type="evidence" value="ECO:0007669"/>
    <property type="project" value="InterPro"/>
</dbReference>
<feature type="compositionally biased region" description="Low complexity" evidence="7">
    <location>
        <begin position="254"/>
        <end position="267"/>
    </location>
</feature>
<evidence type="ECO:0000313" key="12">
    <source>
        <dbReference type="RefSeq" id="XP_055891073.1"/>
    </source>
</evidence>
<dbReference type="GO" id="GO:0005576">
    <property type="term" value="C:extracellular region"/>
    <property type="evidence" value="ECO:0007669"/>
    <property type="project" value="InterPro"/>
</dbReference>